<dbReference type="Proteomes" id="UP001054821">
    <property type="component" value="Chromosome 7"/>
</dbReference>
<dbReference type="EMBL" id="CABIKO010000514">
    <property type="protein sequence ID" value="VVA37193.1"/>
    <property type="molecule type" value="Genomic_DNA"/>
</dbReference>
<name>A0A5E4GC14_PRUDU</name>
<evidence type="ECO:0000313" key="3">
    <source>
        <dbReference type="EMBL" id="KAI5318506.1"/>
    </source>
</evidence>
<dbReference type="Proteomes" id="UP000327085">
    <property type="component" value="Chromosome 7"/>
</dbReference>
<reference evidence="4" key="1">
    <citation type="submission" date="2019-07" db="EMBL/GenBank/DDBJ databases">
        <authorList>
            <person name="Alioto T."/>
            <person name="Alioto T."/>
            <person name="Gomez Garrido J."/>
        </authorList>
    </citation>
    <scope>NUCLEOTIDE SEQUENCE</scope>
</reference>
<dbReference type="InterPro" id="IPR005162">
    <property type="entry name" value="Retrotrans_gag_dom"/>
</dbReference>
<evidence type="ECO:0000256" key="1">
    <source>
        <dbReference type="SAM" id="MobiDB-lite"/>
    </source>
</evidence>
<dbReference type="Pfam" id="PF03732">
    <property type="entry name" value="Retrotrans_gag"/>
    <property type="match status" value="1"/>
</dbReference>
<organism evidence="4 5">
    <name type="scientific">Prunus dulcis</name>
    <name type="common">Almond</name>
    <name type="synonym">Amygdalus dulcis</name>
    <dbReference type="NCBI Taxonomy" id="3755"/>
    <lineage>
        <taxon>Eukaryota</taxon>
        <taxon>Viridiplantae</taxon>
        <taxon>Streptophyta</taxon>
        <taxon>Embryophyta</taxon>
        <taxon>Tracheophyta</taxon>
        <taxon>Spermatophyta</taxon>
        <taxon>Magnoliopsida</taxon>
        <taxon>eudicotyledons</taxon>
        <taxon>Gunneridae</taxon>
        <taxon>Pentapetalae</taxon>
        <taxon>rosids</taxon>
        <taxon>fabids</taxon>
        <taxon>Rosales</taxon>
        <taxon>Rosaceae</taxon>
        <taxon>Amygdaloideae</taxon>
        <taxon>Amygdaleae</taxon>
        <taxon>Prunus</taxon>
    </lineage>
</organism>
<evidence type="ECO:0000259" key="2">
    <source>
        <dbReference type="Pfam" id="PF03732"/>
    </source>
</evidence>
<feature type="compositionally biased region" description="Low complexity" evidence="1">
    <location>
        <begin position="73"/>
        <end position="88"/>
    </location>
</feature>
<reference evidence="5" key="2">
    <citation type="journal article" date="2020" name="Plant J.">
        <title>Transposons played a major role in the diversification between the closely related almond and peach genomes: results from the almond genome sequence.</title>
        <authorList>
            <person name="Alioto T."/>
            <person name="Alexiou K.G."/>
            <person name="Bardil A."/>
            <person name="Barteri F."/>
            <person name="Castanera R."/>
            <person name="Cruz F."/>
            <person name="Dhingra A."/>
            <person name="Duval H."/>
            <person name="Fernandez I Marti A."/>
            <person name="Frias L."/>
            <person name="Galan B."/>
            <person name="Garcia J.L."/>
            <person name="Howad W."/>
            <person name="Gomez-Garrido J."/>
            <person name="Gut M."/>
            <person name="Julca I."/>
            <person name="Morata J."/>
            <person name="Puigdomenech P."/>
            <person name="Ribeca P."/>
            <person name="Rubio Cabetas M.J."/>
            <person name="Vlasova A."/>
            <person name="Wirthensohn M."/>
            <person name="Garcia-Mas J."/>
            <person name="Gabaldon T."/>
            <person name="Casacuberta J.M."/>
            <person name="Arus P."/>
        </authorList>
    </citation>
    <scope>NUCLEOTIDE SEQUENCE [LARGE SCALE GENOMIC DNA]</scope>
    <source>
        <strain evidence="5">cv. Texas</strain>
    </source>
</reference>
<dbReference type="InParanoid" id="A0A5E4GC14"/>
<evidence type="ECO:0000313" key="4">
    <source>
        <dbReference type="EMBL" id="VVA37193.1"/>
    </source>
</evidence>
<reference evidence="3 6" key="3">
    <citation type="journal article" date="2022" name="G3 (Bethesda)">
        <title>Whole-genome sequence and methylome profiling of the almond [Prunus dulcis (Mill.) D.A. Webb] cultivar 'Nonpareil'.</title>
        <authorList>
            <person name="D'Amico-Willman K.M."/>
            <person name="Ouma W.Z."/>
            <person name="Meulia T."/>
            <person name="Sideli G.M."/>
            <person name="Gradziel T.M."/>
            <person name="Fresnedo-Ramirez J."/>
        </authorList>
    </citation>
    <scope>NUCLEOTIDE SEQUENCE [LARGE SCALE GENOMIC DNA]</scope>
    <source>
        <strain evidence="3">Clone GOH B32 T37-40</strain>
    </source>
</reference>
<evidence type="ECO:0000313" key="5">
    <source>
        <dbReference type="Proteomes" id="UP000327085"/>
    </source>
</evidence>
<dbReference type="Gramene" id="VVA37193">
    <property type="protein sequence ID" value="VVA37193"/>
    <property type="gene ID" value="Prudul26B007764"/>
</dbReference>
<dbReference type="PANTHER" id="PTHR33223">
    <property type="entry name" value="CCHC-TYPE DOMAIN-CONTAINING PROTEIN"/>
    <property type="match status" value="1"/>
</dbReference>
<feature type="region of interest" description="Disordered" evidence="1">
    <location>
        <begin position="67"/>
        <end position="92"/>
    </location>
</feature>
<gene>
    <name evidence="4" type="ORF">ALMOND_2B007764</name>
    <name evidence="3" type="ORF">L3X38_038214</name>
</gene>
<feature type="domain" description="Retrotransposon gag" evidence="2">
    <location>
        <begin position="173"/>
        <end position="223"/>
    </location>
</feature>
<protein>
    <submittedName>
        <fullName evidence="4">PREDICTED: retrotransposon</fullName>
    </submittedName>
</protein>
<proteinExistence type="predicted"/>
<dbReference type="AlphaFoldDB" id="A0A5E4GC14"/>
<sequence length="224" mass="25162">MAPVIIPVAPVVTAEDETNNNQAMAVEVPAVIPPPRYQAQRHGEAALPPEPPRRNVNAERWRQPPAFNTHIANNNGNIRGNDRGTGNNVQQTEPIQDSDATCFCSSSSSCLRSIYQKPYPAHINDIPFPRGFKVPNFNLFNGEDLYPSALEHIRCFLAHCVAIETQPLMKLRLVGSSLSGQAFTWYLNLPQNSIQDWNEMETVFIDQYYRSEPEITINDLTCLK</sequence>
<dbReference type="EMBL" id="JAJFAZ020000007">
    <property type="protein sequence ID" value="KAI5318506.1"/>
    <property type="molecule type" value="Genomic_DNA"/>
</dbReference>
<accession>A0A5E4GC14</accession>
<evidence type="ECO:0000313" key="6">
    <source>
        <dbReference type="Proteomes" id="UP001054821"/>
    </source>
</evidence>
<keyword evidence="6" id="KW-1185">Reference proteome</keyword>
<dbReference type="PANTHER" id="PTHR33223:SF11">
    <property type="entry name" value="ELEMENT PROTEIN, PUTATIVE-RELATED"/>
    <property type="match status" value="1"/>
</dbReference>